<reference evidence="2" key="1">
    <citation type="submission" date="2023-01" db="EMBL/GenBank/DDBJ databases">
        <title>Metagenome sequencing of chrysophaentin producing Chrysophaeum taylorii.</title>
        <authorList>
            <person name="Davison J."/>
            <person name="Bewley C."/>
        </authorList>
    </citation>
    <scope>NUCLEOTIDE SEQUENCE</scope>
    <source>
        <strain evidence="2">NIES-1699</strain>
    </source>
</reference>
<dbReference type="PANTHER" id="PTHR15907">
    <property type="entry name" value="DUF614 FAMILY PROTEIN-RELATED"/>
    <property type="match status" value="1"/>
</dbReference>
<protein>
    <submittedName>
        <fullName evidence="2">Uncharacterized protein</fullName>
    </submittedName>
</protein>
<comment type="caution">
    <text evidence="2">The sequence shown here is derived from an EMBL/GenBank/DDBJ whole genome shotgun (WGS) entry which is preliminary data.</text>
</comment>
<evidence type="ECO:0000313" key="3">
    <source>
        <dbReference type="Proteomes" id="UP001230188"/>
    </source>
</evidence>
<dbReference type="Pfam" id="PF04749">
    <property type="entry name" value="PLAC8"/>
    <property type="match status" value="1"/>
</dbReference>
<dbReference type="EMBL" id="JAQMWT010000055">
    <property type="protein sequence ID" value="KAJ8612241.1"/>
    <property type="molecule type" value="Genomic_DNA"/>
</dbReference>
<organism evidence="2 3">
    <name type="scientific">Chrysophaeum taylorii</name>
    <dbReference type="NCBI Taxonomy" id="2483200"/>
    <lineage>
        <taxon>Eukaryota</taxon>
        <taxon>Sar</taxon>
        <taxon>Stramenopiles</taxon>
        <taxon>Ochrophyta</taxon>
        <taxon>Pelagophyceae</taxon>
        <taxon>Pelagomonadales</taxon>
        <taxon>Pelagomonadaceae</taxon>
        <taxon>Chrysophaeum</taxon>
    </lineage>
</organism>
<keyword evidence="3" id="KW-1185">Reference proteome</keyword>
<accession>A0AAD7UM50</accession>
<proteinExistence type="predicted"/>
<evidence type="ECO:0000313" key="2">
    <source>
        <dbReference type="EMBL" id="KAJ8612241.1"/>
    </source>
</evidence>
<sequence>MAKEVALPLLAKAVDDGPRSWRVGICEQCVEYPWNFVMACCCPCARVAQSAARAKVEPELGFRGWIAVVAVCCWVRVLIRRKYGIDDGPCAPVIDCVDHTFMSPCAIAQEGVEVDLAERGEVIVAMCMDERDDKAAASSASGSGCCFGVSESSPPDTR</sequence>
<dbReference type="AlphaFoldDB" id="A0AAD7UM50"/>
<dbReference type="Proteomes" id="UP001230188">
    <property type="component" value="Unassembled WGS sequence"/>
</dbReference>
<feature type="region of interest" description="Disordered" evidence="1">
    <location>
        <begin position="136"/>
        <end position="158"/>
    </location>
</feature>
<evidence type="ECO:0000256" key="1">
    <source>
        <dbReference type="SAM" id="MobiDB-lite"/>
    </source>
</evidence>
<gene>
    <name evidence="2" type="ORF">CTAYLR_002881</name>
</gene>
<name>A0AAD7UM50_9STRA</name>
<dbReference type="InterPro" id="IPR006461">
    <property type="entry name" value="PLAC_motif_containing"/>
</dbReference>
<dbReference type="NCBIfam" id="TIGR01571">
    <property type="entry name" value="A_thal_Cys_rich"/>
    <property type="match status" value="1"/>
</dbReference>